<accession>A0A9K3IGB3</accession>
<comment type="caution">
    <text evidence="1">The sequence shown here is derived from an EMBL/GenBank/DDBJ whole genome shotgun (WGS) entry which is preliminary data.</text>
</comment>
<protein>
    <submittedName>
        <fullName evidence="1">Uncharacterized protein</fullName>
    </submittedName>
</protein>
<reference evidence="1" key="1">
    <citation type="journal article" date="2017" name="Nature">
        <title>The sunflower genome provides insights into oil metabolism, flowering and Asterid evolution.</title>
        <authorList>
            <person name="Badouin H."/>
            <person name="Gouzy J."/>
            <person name="Grassa C.J."/>
            <person name="Murat F."/>
            <person name="Staton S.E."/>
            <person name="Cottret L."/>
            <person name="Lelandais-Briere C."/>
            <person name="Owens G.L."/>
            <person name="Carrere S."/>
            <person name="Mayjonade B."/>
            <person name="Legrand L."/>
            <person name="Gill N."/>
            <person name="Kane N.C."/>
            <person name="Bowers J.E."/>
            <person name="Hubner S."/>
            <person name="Bellec A."/>
            <person name="Berard A."/>
            <person name="Berges H."/>
            <person name="Blanchet N."/>
            <person name="Boniface M.C."/>
            <person name="Brunel D."/>
            <person name="Catrice O."/>
            <person name="Chaidir N."/>
            <person name="Claudel C."/>
            <person name="Donnadieu C."/>
            <person name="Faraut T."/>
            <person name="Fievet G."/>
            <person name="Helmstetter N."/>
            <person name="King M."/>
            <person name="Knapp S.J."/>
            <person name="Lai Z."/>
            <person name="Le Paslier M.C."/>
            <person name="Lippi Y."/>
            <person name="Lorenzon L."/>
            <person name="Mandel J.R."/>
            <person name="Marage G."/>
            <person name="Marchand G."/>
            <person name="Marquand E."/>
            <person name="Bret-Mestries E."/>
            <person name="Morien E."/>
            <person name="Nambeesan S."/>
            <person name="Nguyen T."/>
            <person name="Pegot-Espagnet P."/>
            <person name="Pouilly N."/>
            <person name="Raftis F."/>
            <person name="Sallet E."/>
            <person name="Schiex T."/>
            <person name="Thomas J."/>
            <person name="Vandecasteele C."/>
            <person name="Vares D."/>
            <person name="Vear F."/>
            <person name="Vautrin S."/>
            <person name="Crespi M."/>
            <person name="Mangin B."/>
            <person name="Burke J.M."/>
            <person name="Salse J."/>
            <person name="Munos S."/>
            <person name="Vincourt P."/>
            <person name="Rieseberg L.H."/>
            <person name="Langlade N.B."/>
        </authorList>
    </citation>
    <scope>NUCLEOTIDE SEQUENCE</scope>
    <source>
        <tissue evidence="1">Leaves</tissue>
    </source>
</reference>
<evidence type="ECO:0000313" key="2">
    <source>
        <dbReference type="Proteomes" id="UP000215914"/>
    </source>
</evidence>
<proteinExistence type="predicted"/>
<keyword evidence="2" id="KW-1185">Reference proteome</keyword>
<sequence>MCFPEYVFVTRHPNLRYVRSGKKNVLVNLPFVQTMEDHKCSLCYFYSQI</sequence>
<name>A0A9K3IGB3_HELAN</name>
<gene>
    <name evidence="1" type="ORF">HanXRQr2_Chr08g0346541</name>
</gene>
<reference evidence="1" key="2">
    <citation type="submission" date="2020-06" db="EMBL/GenBank/DDBJ databases">
        <title>Helianthus annuus Genome sequencing and assembly Release 2.</title>
        <authorList>
            <person name="Gouzy J."/>
            <person name="Langlade N."/>
            <person name="Munos S."/>
        </authorList>
    </citation>
    <scope>NUCLEOTIDE SEQUENCE</scope>
    <source>
        <tissue evidence="1">Leaves</tissue>
    </source>
</reference>
<dbReference type="AlphaFoldDB" id="A0A9K3IGB3"/>
<evidence type="ECO:0000313" key="1">
    <source>
        <dbReference type="EMBL" id="KAF5796021.1"/>
    </source>
</evidence>
<organism evidence="1 2">
    <name type="scientific">Helianthus annuus</name>
    <name type="common">Common sunflower</name>
    <dbReference type="NCBI Taxonomy" id="4232"/>
    <lineage>
        <taxon>Eukaryota</taxon>
        <taxon>Viridiplantae</taxon>
        <taxon>Streptophyta</taxon>
        <taxon>Embryophyta</taxon>
        <taxon>Tracheophyta</taxon>
        <taxon>Spermatophyta</taxon>
        <taxon>Magnoliopsida</taxon>
        <taxon>eudicotyledons</taxon>
        <taxon>Gunneridae</taxon>
        <taxon>Pentapetalae</taxon>
        <taxon>asterids</taxon>
        <taxon>campanulids</taxon>
        <taxon>Asterales</taxon>
        <taxon>Asteraceae</taxon>
        <taxon>Asteroideae</taxon>
        <taxon>Heliantheae alliance</taxon>
        <taxon>Heliantheae</taxon>
        <taxon>Helianthus</taxon>
    </lineage>
</organism>
<dbReference type="Gramene" id="mRNA:HanXRQr2_Chr08g0346541">
    <property type="protein sequence ID" value="CDS:HanXRQr2_Chr08g0346541.1"/>
    <property type="gene ID" value="HanXRQr2_Chr08g0346541"/>
</dbReference>
<dbReference type="EMBL" id="MNCJ02000323">
    <property type="protein sequence ID" value="KAF5796021.1"/>
    <property type="molecule type" value="Genomic_DNA"/>
</dbReference>
<dbReference type="Proteomes" id="UP000215914">
    <property type="component" value="Unassembled WGS sequence"/>
</dbReference>